<name>A0A392THD7_9FABA</name>
<reference evidence="1 2" key="1">
    <citation type="journal article" date="2018" name="Front. Plant Sci.">
        <title>Red Clover (Trifolium pratense) and Zigzag Clover (T. medium) - A Picture of Genomic Similarities and Differences.</title>
        <authorList>
            <person name="Dluhosova J."/>
            <person name="Istvanek J."/>
            <person name="Nedelnik J."/>
            <person name="Repkova J."/>
        </authorList>
    </citation>
    <scope>NUCLEOTIDE SEQUENCE [LARGE SCALE GENOMIC DNA]</scope>
    <source>
        <strain evidence="2">cv. 10/8</strain>
        <tissue evidence="1">Leaf</tissue>
    </source>
</reference>
<comment type="caution">
    <text evidence="1">The sequence shown here is derived from an EMBL/GenBank/DDBJ whole genome shotgun (WGS) entry which is preliminary data.</text>
</comment>
<sequence length="27" mass="2859">MRDGGLRGSAWWRELGRIRDGAGDGGG</sequence>
<accession>A0A392THD7</accession>
<evidence type="ECO:0000313" key="1">
    <source>
        <dbReference type="EMBL" id="MCI59600.1"/>
    </source>
</evidence>
<dbReference type="Proteomes" id="UP000265520">
    <property type="component" value="Unassembled WGS sequence"/>
</dbReference>
<keyword evidence="2" id="KW-1185">Reference proteome</keyword>
<evidence type="ECO:0000313" key="2">
    <source>
        <dbReference type="Proteomes" id="UP000265520"/>
    </source>
</evidence>
<proteinExistence type="predicted"/>
<protein>
    <submittedName>
        <fullName evidence="1">Uncharacterized protein</fullName>
    </submittedName>
</protein>
<organism evidence="1 2">
    <name type="scientific">Trifolium medium</name>
    <dbReference type="NCBI Taxonomy" id="97028"/>
    <lineage>
        <taxon>Eukaryota</taxon>
        <taxon>Viridiplantae</taxon>
        <taxon>Streptophyta</taxon>
        <taxon>Embryophyta</taxon>
        <taxon>Tracheophyta</taxon>
        <taxon>Spermatophyta</taxon>
        <taxon>Magnoliopsida</taxon>
        <taxon>eudicotyledons</taxon>
        <taxon>Gunneridae</taxon>
        <taxon>Pentapetalae</taxon>
        <taxon>rosids</taxon>
        <taxon>fabids</taxon>
        <taxon>Fabales</taxon>
        <taxon>Fabaceae</taxon>
        <taxon>Papilionoideae</taxon>
        <taxon>50 kb inversion clade</taxon>
        <taxon>NPAAA clade</taxon>
        <taxon>Hologalegina</taxon>
        <taxon>IRL clade</taxon>
        <taxon>Trifolieae</taxon>
        <taxon>Trifolium</taxon>
    </lineage>
</organism>
<dbReference type="EMBL" id="LXQA010566739">
    <property type="protein sequence ID" value="MCI59600.1"/>
    <property type="molecule type" value="Genomic_DNA"/>
</dbReference>
<dbReference type="AlphaFoldDB" id="A0A392THD7"/>